<dbReference type="AlphaFoldDB" id="A0A4Y7KFT1"/>
<feature type="compositionally biased region" description="Acidic residues" evidence="1">
    <location>
        <begin position="181"/>
        <end position="209"/>
    </location>
</feature>
<proteinExistence type="predicted"/>
<protein>
    <submittedName>
        <fullName evidence="2">Uncharacterized protein</fullName>
    </submittedName>
</protein>
<dbReference type="EMBL" id="CM010721">
    <property type="protein sequence ID" value="RZC70819.1"/>
    <property type="molecule type" value="Genomic_DNA"/>
</dbReference>
<name>A0A4Y7KFT1_PAPSO</name>
<sequence length="235" mass="26530">MIRRKLCLEDIDDVILLWMSEHGVPWTLKNDHAFFWFWENAAVNNNGCIQLLVKVQNPEWDKEHTPKKTAPKSPQVRRSPRLEGKNNKSVGGSSARKLFGQDCSQPIQASVVGDNLRRGTSSKPVLVDEEPVQVDDDWDEDYWLQKLKENDEIVVQLENKEVDECHPVEDPEAAAAAAYNSDEDNEDASDVEHVGDEDDSSDDGAEVNEEGTKCSYPLIFFFNGCVMEMVSMVVC</sequence>
<evidence type="ECO:0000313" key="2">
    <source>
        <dbReference type="EMBL" id="RZC70819.1"/>
    </source>
</evidence>
<feature type="region of interest" description="Disordered" evidence="1">
    <location>
        <begin position="177"/>
        <end position="209"/>
    </location>
</feature>
<gene>
    <name evidence="2" type="ORF">C5167_033984</name>
</gene>
<accession>A0A4Y7KFT1</accession>
<evidence type="ECO:0000256" key="1">
    <source>
        <dbReference type="SAM" id="MobiDB-lite"/>
    </source>
</evidence>
<organism evidence="2 3">
    <name type="scientific">Papaver somniferum</name>
    <name type="common">Opium poppy</name>
    <dbReference type="NCBI Taxonomy" id="3469"/>
    <lineage>
        <taxon>Eukaryota</taxon>
        <taxon>Viridiplantae</taxon>
        <taxon>Streptophyta</taxon>
        <taxon>Embryophyta</taxon>
        <taxon>Tracheophyta</taxon>
        <taxon>Spermatophyta</taxon>
        <taxon>Magnoliopsida</taxon>
        <taxon>Ranunculales</taxon>
        <taxon>Papaveraceae</taxon>
        <taxon>Papaveroideae</taxon>
        <taxon>Papaver</taxon>
    </lineage>
</organism>
<keyword evidence="3" id="KW-1185">Reference proteome</keyword>
<evidence type="ECO:0000313" key="3">
    <source>
        <dbReference type="Proteomes" id="UP000316621"/>
    </source>
</evidence>
<dbReference type="Proteomes" id="UP000316621">
    <property type="component" value="Chromosome 7"/>
</dbReference>
<feature type="region of interest" description="Disordered" evidence="1">
    <location>
        <begin position="60"/>
        <end position="98"/>
    </location>
</feature>
<reference evidence="2 3" key="1">
    <citation type="journal article" date="2018" name="Science">
        <title>The opium poppy genome and morphinan production.</title>
        <authorList>
            <person name="Guo L."/>
            <person name="Winzer T."/>
            <person name="Yang X."/>
            <person name="Li Y."/>
            <person name="Ning Z."/>
            <person name="He Z."/>
            <person name="Teodor R."/>
            <person name="Lu Y."/>
            <person name="Bowser T.A."/>
            <person name="Graham I.A."/>
            <person name="Ye K."/>
        </authorList>
    </citation>
    <scope>NUCLEOTIDE SEQUENCE [LARGE SCALE GENOMIC DNA]</scope>
    <source>
        <strain evidence="3">cv. HN1</strain>
        <tissue evidence="2">Leaves</tissue>
    </source>
</reference>
<dbReference type="Gramene" id="RZC70819">
    <property type="protein sequence ID" value="RZC70819"/>
    <property type="gene ID" value="C5167_033984"/>
</dbReference>